<dbReference type="GO" id="GO:0015833">
    <property type="term" value="P:peptide transport"/>
    <property type="evidence" value="ECO:0007669"/>
    <property type="project" value="InterPro"/>
</dbReference>
<evidence type="ECO:0000313" key="9">
    <source>
        <dbReference type="EMBL" id="PWJ19437.1"/>
    </source>
</evidence>
<keyword evidence="7" id="KW-0472">Membrane</keyword>
<feature type="domain" description="ABC transporter" evidence="8">
    <location>
        <begin position="8"/>
        <end position="259"/>
    </location>
</feature>
<dbReference type="AlphaFoldDB" id="A0A2Y9BPQ9"/>
<dbReference type="Gene3D" id="3.40.50.300">
    <property type="entry name" value="P-loop containing nucleotide triphosphate hydrolases"/>
    <property type="match status" value="1"/>
</dbReference>
<evidence type="ECO:0000256" key="7">
    <source>
        <dbReference type="ARBA" id="ARBA00023136"/>
    </source>
</evidence>
<dbReference type="OrthoDB" id="9806285at2"/>
<dbReference type="InterPro" id="IPR027417">
    <property type="entry name" value="P-loop_NTPase"/>
</dbReference>
<dbReference type="InterPro" id="IPR017871">
    <property type="entry name" value="ABC_transporter-like_CS"/>
</dbReference>
<dbReference type="InterPro" id="IPR050388">
    <property type="entry name" value="ABC_Ni/Peptide_Import"/>
</dbReference>
<evidence type="ECO:0000256" key="2">
    <source>
        <dbReference type="ARBA" id="ARBA00005417"/>
    </source>
</evidence>
<dbReference type="InterPro" id="IPR003593">
    <property type="entry name" value="AAA+_ATPase"/>
</dbReference>
<evidence type="ECO:0000256" key="5">
    <source>
        <dbReference type="ARBA" id="ARBA00022741"/>
    </source>
</evidence>
<evidence type="ECO:0000256" key="3">
    <source>
        <dbReference type="ARBA" id="ARBA00022448"/>
    </source>
</evidence>
<keyword evidence="4" id="KW-1003">Cell membrane</keyword>
<dbReference type="CDD" id="cd03257">
    <property type="entry name" value="ABC_NikE_OppD_transporters"/>
    <property type="match status" value="1"/>
</dbReference>
<evidence type="ECO:0000256" key="1">
    <source>
        <dbReference type="ARBA" id="ARBA00004202"/>
    </source>
</evidence>
<evidence type="ECO:0000259" key="8">
    <source>
        <dbReference type="PROSITE" id="PS50893"/>
    </source>
</evidence>
<dbReference type="GO" id="GO:0016887">
    <property type="term" value="F:ATP hydrolysis activity"/>
    <property type="evidence" value="ECO:0007669"/>
    <property type="project" value="InterPro"/>
</dbReference>
<dbReference type="EMBL" id="QGDL01000023">
    <property type="protein sequence ID" value="PWJ19437.1"/>
    <property type="molecule type" value="Genomic_DNA"/>
</dbReference>
<evidence type="ECO:0000256" key="6">
    <source>
        <dbReference type="ARBA" id="ARBA00022840"/>
    </source>
</evidence>
<sequence length="350" mass="38880">MTEREKILELKNVVYSFHTYGGEVKAVRDVSFEVRKGEILGIVGESGCGKSVTAQCIMRLNPEPPGFFEGGEVLVHGKDVLKMTKKELRKLRGQDIGFVFQDPMTSLNPTMKIGAQIEEVFLGRTDVTKKEVKEKALEIMKLVGISDVEKRYKQYPHELSGGMKQRVMIAIALVSRPDIVICDEPTTSLDVTIEAQILDLLLELREKLGTSIIIITHDLGVIARMCDRVVVMYGGKVVEKGTVQEIFYDTAHPYTKGLMGSIAKLDTAKGAKLTPIDGTPPDLFFPPKGCPFAARCEYAMDVCKDNPPGCYHITDEHITNCWLQHEFAPDTDMKKANAAILEEGEVKTDE</sequence>
<keyword evidence="3" id="KW-0813">Transport</keyword>
<dbReference type="PANTHER" id="PTHR43297">
    <property type="entry name" value="OLIGOPEPTIDE TRANSPORT ATP-BINDING PROTEIN APPD"/>
    <property type="match status" value="1"/>
</dbReference>
<organism evidence="9 10">
    <name type="scientific">Faecalicatena orotica</name>
    <dbReference type="NCBI Taxonomy" id="1544"/>
    <lineage>
        <taxon>Bacteria</taxon>
        <taxon>Bacillati</taxon>
        <taxon>Bacillota</taxon>
        <taxon>Clostridia</taxon>
        <taxon>Lachnospirales</taxon>
        <taxon>Lachnospiraceae</taxon>
        <taxon>Faecalicatena</taxon>
    </lineage>
</organism>
<keyword evidence="10" id="KW-1185">Reference proteome</keyword>
<reference evidence="9 10" key="1">
    <citation type="submission" date="2018-05" db="EMBL/GenBank/DDBJ databases">
        <title>The Hungate 1000. A catalogue of reference genomes from the rumen microbiome.</title>
        <authorList>
            <person name="Kelly W."/>
        </authorList>
    </citation>
    <scope>NUCLEOTIDE SEQUENCE [LARGE SCALE GENOMIC DNA]</scope>
    <source>
        <strain evidence="9 10">NLAE-zl-C242</strain>
    </source>
</reference>
<dbReference type="InterPro" id="IPR013563">
    <property type="entry name" value="Oligopep_ABC_C"/>
</dbReference>
<evidence type="ECO:0000256" key="4">
    <source>
        <dbReference type="ARBA" id="ARBA00022475"/>
    </source>
</evidence>
<dbReference type="GO" id="GO:0005886">
    <property type="term" value="C:plasma membrane"/>
    <property type="evidence" value="ECO:0007669"/>
    <property type="project" value="UniProtKB-SubCell"/>
</dbReference>
<evidence type="ECO:0000313" key="10">
    <source>
        <dbReference type="Proteomes" id="UP000245845"/>
    </source>
</evidence>
<keyword evidence="6 9" id="KW-0067">ATP-binding</keyword>
<dbReference type="NCBIfam" id="TIGR01727">
    <property type="entry name" value="oligo_HPY"/>
    <property type="match status" value="1"/>
</dbReference>
<comment type="similarity">
    <text evidence="2">Belongs to the ABC transporter superfamily.</text>
</comment>
<name>A0A2Y9BPQ9_9FIRM</name>
<dbReference type="PANTHER" id="PTHR43297:SF2">
    <property type="entry name" value="DIPEPTIDE TRANSPORT ATP-BINDING PROTEIN DPPD"/>
    <property type="match status" value="1"/>
</dbReference>
<gene>
    <name evidence="9" type="ORF">A8806_12326</name>
</gene>
<dbReference type="Pfam" id="PF00005">
    <property type="entry name" value="ABC_tran"/>
    <property type="match status" value="1"/>
</dbReference>
<accession>A0A2Y9BPQ9</accession>
<dbReference type="GO" id="GO:0005524">
    <property type="term" value="F:ATP binding"/>
    <property type="evidence" value="ECO:0007669"/>
    <property type="project" value="UniProtKB-KW"/>
</dbReference>
<dbReference type="Pfam" id="PF08352">
    <property type="entry name" value="oligo_HPY"/>
    <property type="match status" value="1"/>
</dbReference>
<dbReference type="FunFam" id="3.40.50.300:FF:000016">
    <property type="entry name" value="Oligopeptide ABC transporter ATP-binding component"/>
    <property type="match status" value="1"/>
</dbReference>
<dbReference type="SUPFAM" id="SSF52540">
    <property type="entry name" value="P-loop containing nucleoside triphosphate hydrolases"/>
    <property type="match status" value="1"/>
</dbReference>
<dbReference type="PROSITE" id="PS00211">
    <property type="entry name" value="ABC_TRANSPORTER_1"/>
    <property type="match status" value="1"/>
</dbReference>
<keyword evidence="5" id="KW-0547">Nucleotide-binding</keyword>
<comment type="caution">
    <text evidence="9">The sequence shown here is derived from an EMBL/GenBank/DDBJ whole genome shotgun (WGS) entry which is preliminary data.</text>
</comment>
<dbReference type="PROSITE" id="PS50893">
    <property type="entry name" value="ABC_TRANSPORTER_2"/>
    <property type="match status" value="1"/>
</dbReference>
<dbReference type="RefSeq" id="WP_109733871.1">
    <property type="nucleotide sequence ID" value="NZ_BAAACK010000005.1"/>
</dbReference>
<dbReference type="InterPro" id="IPR003439">
    <property type="entry name" value="ABC_transporter-like_ATP-bd"/>
</dbReference>
<protein>
    <submittedName>
        <fullName evidence="9">Oligopeptide transport system ATP-binding protein</fullName>
    </submittedName>
</protein>
<dbReference type="SMART" id="SM00382">
    <property type="entry name" value="AAA"/>
    <property type="match status" value="1"/>
</dbReference>
<dbReference type="Proteomes" id="UP000245845">
    <property type="component" value="Unassembled WGS sequence"/>
</dbReference>
<proteinExistence type="inferred from homology"/>
<comment type="subcellular location">
    <subcellularLocation>
        <location evidence="1">Cell membrane</location>
        <topology evidence="1">Peripheral membrane protein</topology>
    </subcellularLocation>
</comment>